<accession>A0AAX4EWX9</accession>
<dbReference type="InterPro" id="IPR053917">
    <property type="entry name" value="DUF6979"/>
</dbReference>
<evidence type="ECO:0000313" key="2">
    <source>
        <dbReference type="Proteomes" id="UP001304423"/>
    </source>
</evidence>
<dbReference type="EMBL" id="CP136339">
    <property type="protein sequence ID" value="WOA51910.1"/>
    <property type="molecule type" value="Genomic_DNA"/>
</dbReference>
<dbReference type="RefSeq" id="WP_316392434.1">
    <property type="nucleotide sequence ID" value="NZ_CP136339.1"/>
</dbReference>
<protein>
    <submittedName>
        <fullName evidence="1">Uncharacterized protein</fullName>
    </submittedName>
</protein>
<dbReference type="AlphaFoldDB" id="A0AAX4EWX9"/>
<gene>
    <name evidence="1" type="ORF">RXA29_18785</name>
</gene>
<dbReference type="Pfam" id="PF22399">
    <property type="entry name" value="DUF6979"/>
    <property type="match status" value="1"/>
</dbReference>
<organism evidence="1 2">
    <name type="scientific">Dickeya solani</name>
    <dbReference type="NCBI Taxonomy" id="1089444"/>
    <lineage>
        <taxon>Bacteria</taxon>
        <taxon>Pseudomonadati</taxon>
        <taxon>Pseudomonadota</taxon>
        <taxon>Gammaproteobacteria</taxon>
        <taxon>Enterobacterales</taxon>
        <taxon>Pectobacteriaceae</taxon>
        <taxon>Dickeya</taxon>
    </lineage>
</organism>
<dbReference type="Proteomes" id="UP001304423">
    <property type="component" value="Chromosome"/>
</dbReference>
<proteinExistence type="predicted"/>
<sequence length="72" mass="7874">MVKGIPAGSYGLRANNKNKGYAVHAANLILSGYEPDHKRIWQKITGGRIQAHDQVKIKIVIALHDAGLLQLC</sequence>
<reference evidence="1" key="1">
    <citation type="submission" date="2023-10" db="EMBL/GenBank/DDBJ databases">
        <title>Clonality and diversity in the soft rot Dickeya solani phytopathogen.</title>
        <authorList>
            <person name="Pedron J."/>
            <person name="Van Gijsegem F."/>
            <person name="Portier P."/>
            <person name="Taghouti G."/>
        </authorList>
    </citation>
    <scope>NUCLEOTIDE SEQUENCE</scope>
    <source>
        <strain evidence="1">CFBP5647</strain>
    </source>
</reference>
<evidence type="ECO:0000313" key="1">
    <source>
        <dbReference type="EMBL" id="WOA51910.1"/>
    </source>
</evidence>
<name>A0AAX4EWX9_9GAMM</name>